<reference evidence="9 10" key="1">
    <citation type="submission" date="2020-06" db="EMBL/GenBank/DDBJ databases">
        <authorList>
            <person name="Chanama M."/>
        </authorList>
    </citation>
    <scope>NUCLEOTIDE SEQUENCE [LARGE SCALE GENOMIC DNA]</scope>
    <source>
        <strain evidence="9 10">TBRC6557</strain>
    </source>
</reference>
<keyword evidence="5" id="KW-0804">Transcription</keyword>
<accession>A0A7Y6IV44</accession>
<dbReference type="EMBL" id="JABWGO010000007">
    <property type="protein sequence ID" value="NUW43659.1"/>
    <property type="molecule type" value="Genomic_DNA"/>
</dbReference>
<evidence type="ECO:0000313" key="10">
    <source>
        <dbReference type="Proteomes" id="UP000546126"/>
    </source>
</evidence>
<dbReference type="SUPFAM" id="SSF88659">
    <property type="entry name" value="Sigma3 and sigma4 domains of RNA polymerase sigma factors"/>
    <property type="match status" value="1"/>
</dbReference>
<dbReference type="PANTHER" id="PTHR43133">
    <property type="entry name" value="RNA POLYMERASE ECF-TYPE SIGMA FACTO"/>
    <property type="match status" value="1"/>
</dbReference>
<keyword evidence="10" id="KW-1185">Reference proteome</keyword>
<protein>
    <submittedName>
        <fullName evidence="9">RNA polymerase sigma factor</fullName>
    </submittedName>
</protein>
<keyword evidence="2" id="KW-0805">Transcription regulation</keyword>
<dbReference type="InterPro" id="IPR013324">
    <property type="entry name" value="RNA_pol_sigma_r3/r4-like"/>
</dbReference>
<dbReference type="PANTHER" id="PTHR43133:SF8">
    <property type="entry name" value="RNA POLYMERASE SIGMA FACTOR HI_1459-RELATED"/>
    <property type="match status" value="1"/>
</dbReference>
<evidence type="ECO:0000256" key="1">
    <source>
        <dbReference type="ARBA" id="ARBA00010641"/>
    </source>
</evidence>
<dbReference type="NCBIfam" id="TIGR02937">
    <property type="entry name" value="sigma70-ECF"/>
    <property type="match status" value="1"/>
</dbReference>
<feature type="compositionally biased region" description="Basic and acidic residues" evidence="6">
    <location>
        <begin position="37"/>
        <end position="54"/>
    </location>
</feature>
<dbReference type="GO" id="GO:0006352">
    <property type="term" value="P:DNA-templated transcription initiation"/>
    <property type="evidence" value="ECO:0007669"/>
    <property type="project" value="InterPro"/>
</dbReference>
<name>A0A7Y6IV44_9ACTN</name>
<dbReference type="InterPro" id="IPR007627">
    <property type="entry name" value="RNA_pol_sigma70_r2"/>
</dbReference>
<dbReference type="GO" id="GO:0016987">
    <property type="term" value="F:sigma factor activity"/>
    <property type="evidence" value="ECO:0007669"/>
    <property type="project" value="UniProtKB-KW"/>
</dbReference>
<evidence type="ECO:0000256" key="5">
    <source>
        <dbReference type="ARBA" id="ARBA00023163"/>
    </source>
</evidence>
<dbReference type="SUPFAM" id="SSF88946">
    <property type="entry name" value="Sigma2 domain of RNA polymerase sigma factors"/>
    <property type="match status" value="1"/>
</dbReference>
<dbReference type="RefSeq" id="WP_175603186.1">
    <property type="nucleotide sequence ID" value="NZ_JABWGO010000007.1"/>
</dbReference>
<comment type="caution">
    <text evidence="9">The sequence shown here is derived from an EMBL/GenBank/DDBJ whole genome shotgun (WGS) entry which is preliminary data.</text>
</comment>
<feature type="domain" description="RNA polymerase sigma factor 70 region 4 type 2" evidence="8">
    <location>
        <begin position="173"/>
        <end position="224"/>
    </location>
</feature>
<evidence type="ECO:0000256" key="3">
    <source>
        <dbReference type="ARBA" id="ARBA00023082"/>
    </source>
</evidence>
<gene>
    <name evidence="9" type="ORF">HT134_26530</name>
</gene>
<keyword evidence="4" id="KW-0238">DNA-binding</keyword>
<feature type="domain" description="RNA polymerase sigma-70 region 2" evidence="7">
    <location>
        <begin position="73"/>
        <end position="137"/>
    </location>
</feature>
<dbReference type="InterPro" id="IPR039425">
    <property type="entry name" value="RNA_pol_sigma-70-like"/>
</dbReference>
<dbReference type="Proteomes" id="UP000546126">
    <property type="component" value="Unassembled WGS sequence"/>
</dbReference>
<evidence type="ECO:0000256" key="6">
    <source>
        <dbReference type="SAM" id="MobiDB-lite"/>
    </source>
</evidence>
<evidence type="ECO:0000259" key="8">
    <source>
        <dbReference type="Pfam" id="PF08281"/>
    </source>
</evidence>
<evidence type="ECO:0000256" key="4">
    <source>
        <dbReference type="ARBA" id="ARBA00023125"/>
    </source>
</evidence>
<evidence type="ECO:0000256" key="2">
    <source>
        <dbReference type="ARBA" id="ARBA00023015"/>
    </source>
</evidence>
<dbReference type="AlphaFoldDB" id="A0A7Y6IV44"/>
<dbReference type="GO" id="GO:0003677">
    <property type="term" value="F:DNA binding"/>
    <property type="evidence" value="ECO:0007669"/>
    <property type="project" value="UniProtKB-KW"/>
</dbReference>
<feature type="region of interest" description="Disordered" evidence="6">
    <location>
        <begin position="1"/>
        <end position="57"/>
    </location>
</feature>
<comment type="similarity">
    <text evidence="1">Belongs to the sigma-70 factor family. ECF subfamily.</text>
</comment>
<keyword evidence="3" id="KW-0731">Sigma factor</keyword>
<evidence type="ECO:0000259" key="7">
    <source>
        <dbReference type="Pfam" id="PF04542"/>
    </source>
</evidence>
<dbReference type="Pfam" id="PF08281">
    <property type="entry name" value="Sigma70_r4_2"/>
    <property type="match status" value="1"/>
</dbReference>
<dbReference type="Gene3D" id="1.10.10.10">
    <property type="entry name" value="Winged helix-like DNA-binding domain superfamily/Winged helix DNA-binding domain"/>
    <property type="match status" value="1"/>
</dbReference>
<dbReference type="CDD" id="cd06171">
    <property type="entry name" value="Sigma70_r4"/>
    <property type="match status" value="1"/>
</dbReference>
<dbReference type="InterPro" id="IPR036388">
    <property type="entry name" value="WH-like_DNA-bd_sf"/>
</dbReference>
<organism evidence="9 10">
    <name type="scientific">Nonomuraea rhodomycinica</name>
    <dbReference type="NCBI Taxonomy" id="1712872"/>
    <lineage>
        <taxon>Bacteria</taxon>
        <taxon>Bacillati</taxon>
        <taxon>Actinomycetota</taxon>
        <taxon>Actinomycetes</taxon>
        <taxon>Streptosporangiales</taxon>
        <taxon>Streptosporangiaceae</taxon>
        <taxon>Nonomuraea</taxon>
    </lineage>
</organism>
<sequence length="242" mass="26767">MRQQSRLTPDRAPGSARDAAVIPRPEQEPEPGPGPRPKWEPGPRPGPEPEREPSDDASLIARSRHDPEHFAALFTRHAPAVKRYAVRRLGVEAAEDVVAETFVAAFQQRATYDLTRADARPWLYGIATNLIGRHRRHEIGQYKALSRTGVDPVTEPFTDRIDQRVTADGARSRLAAALAGLPAGHRDALLLVTWGELTYEQAALSLDVAVGTVRSRVNRARKKLRRALGDIDPTAVTEEFRS</sequence>
<dbReference type="InterPro" id="IPR013249">
    <property type="entry name" value="RNA_pol_sigma70_r4_t2"/>
</dbReference>
<dbReference type="Gene3D" id="1.10.1740.10">
    <property type="match status" value="1"/>
</dbReference>
<dbReference type="Pfam" id="PF04542">
    <property type="entry name" value="Sigma70_r2"/>
    <property type="match status" value="1"/>
</dbReference>
<evidence type="ECO:0000313" key="9">
    <source>
        <dbReference type="EMBL" id="NUW43659.1"/>
    </source>
</evidence>
<proteinExistence type="inferred from homology"/>
<dbReference type="InterPro" id="IPR013325">
    <property type="entry name" value="RNA_pol_sigma_r2"/>
</dbReference>
<dbReference type="InterPro" id="IPR014284">
    <property type="entry name" value="RNA_pol_sigma-70_dom"/>
</dbReference>